<keyword evidence="3" id="KW-0804">Transcription</keyword>
<sequence>MAATSAIGYQHPSAELIAELATRTEADSAAASVWPGLAFYRLVDPSDTRWAQAKTLSIGIFGQARREAGADGDRHSVTCVVIGNHRSGECRPFDASPERPCLCFVLEVDPQLIIKVSADILLCDRPFPCGEQSDECLVSAVDDVLMGSVVRFLRSLSSVPDRRVLSPLYLQEMVYRVLQRDQYAFLVRLAAQQMAANTIAAALDYIAVHLADPLTVTDLARQVNLSPSAFSRLFRESTGRSPYQFVKEQRLTRARELLDEGRLGVTEVARRVGYPSLSHFIKAFRSRFGATPGEYLASQTWAGRVRAHRAMSMPR</sequence>
<dbReference type="OrthoDB" id="34150at2"/>
<keyword evidence="6" id="KW-1185">Reference proteome</keyword>
<dbReference type="PRINTS" id="PR00032">
    <property type="entry name" value="HTHARAC"/>
</dbReference>
<keyword evidence="1" id="KW-0805">Transcription regulation</keyword>
<dbReference type="PANTHER" id="PTHR43436:SF1">
    <property type="entry name" value="TRANSCRIPTIONAL REGULATORY PROTEIN"/>
    <property type="match status" value="1"/>
</dbReference>
<dbReference type="Gene3D" id="1.10.10.60">
    <property type="entry name" value="Homeodomain-like"/>
    <property type="match status" value="2"/>
</dbReference>
<dbReference type="STRING" id="1791.GCA_001049355_01519"/>
<keyword evidence="2" id="KW-0238">DNA-binding</keyword>
<dbReference type="InterPro" id="IPR020449">
    <property type="entry name" value="Tscrpt_reg_AraC-type_HTH"/>
</dbReference>
<feature type="domain" description="HTH araC/xylS-type" evidence="4">
    <location>
        <begin position="200"/>
        <end position="298"/>
    </location>
</feature>
<protein>
    <submittedName>
        <fullName evidence="5">AraC family transcriptional regulator</fullName>
    </submittedName>
</protein>
<dbReference type="InterPro" id="IPR018060">
    <property type="entry name" value="HTH_AraC"/>
</dbReference>
<dbReference type="PANTHER" id="PTHR43436">
    <property type="entry name" value="ARAC-FAMILY TRANSCRIPTIONAL REGULATOR"/>
    <property type="match status" value="1"/>
</dbReference>
<dbReference type="GO" id="GO:0043565">
    <property type="term" value="F:sequence-specific DNA binding"/>
    <property type="evidence" value="ECO:0007669"/>
    <property type="project" value="InterPro"/>
</dbReference>
<dbReference type="PROSITE" id="PS00041">
    <property type="entry name" value="HTH_ARAC_FAMILY_1"/>
    <property type="match status" value="1"/>
</dbReference>
<evidence type="ECO:0000313" key="5">
    <source>
        <dbReference type="EMBL" id="VEG58615.1"/>
    </source>
</evidence>
<gene>
    <name evidence="5" type="primary">ypdC_3</name>
    <name evidence="5" type="ORF">NCTC10437_05647</name>
</gene>
<dbReference type="PROSITE" id="PS01124">
    <property type="entry name" value="HTH_ARAC_FAMILY_2"/>
    <property type="match status" value="1"/>
</dbReference>
<dbReference type="RefSeq" id="WP_048631432.1">
    <property type="nucleotide sequence ID" value="NZ_CVQQ01000003.1"/>
</dbReference>
<organism evidence="5 6">
    <name type="scientific">Mycolicibacterium aurum</name>
    <name type="common">Mycobacterium aurum</name>
    <dbReference type="NCBI Taxonomy" id="1791"/>
    <lineage>
        <taxon>Bacteria</taxon>
        <taxon>Bacillati</taxon>
        <taxon>Actinomycetota</taxon>
        <taxon>Actinomycetes</taxon>
        <taxon>Mycobacteriales</taxon>
        <taxon>Mycobacteriaceae</taxon>
        <taxon>Mycolicibacterium</taxon>
    </lineage>
</organism>
<dbReference type="EMBL" id="LR134356">
    <property type="protein sequence ID" value="VEG58615.1"/>
    <property type="molecule type" value="Genomic_DNA"/>
</dbReference>
<dbReference type="InterPro" id="IPR018062">
    <property type="entry name" value="HTH_AraC-typ_CS"/>
</dbReference>
<name>A0A3S4VU41_MYCAU</name>
<evidence type="ECO:0000256" key="2">
    <source>
        <dbReference type="ARBA" id="ARBA00023125"/>
    </source>
</evidence>
<proteinExistence type="predicted"/>
<evidence type="ECO:0000256" key="1">
    <source>
        <dbReference type="ARBA" id="ARBA00023015"/>
    </source>
</evidence>
<dbReference type="GO" id="GO:0003700">
    <property type="term" value="F:DNA-binding transcription factor activity"/>
    <property type="evidence" value="ECO:0007669"/>
    <property type="project" value="InterPro"/>
</dbReference>
<reference evidence="5 6" key="1">
    <citation type="submission" date="2018-12" db="EMBL/GenBank/DDBJ databases">
        <authorList>
            <consortium name="Pathogen Informatics"/>
        </authorList>
    </citation>
    <scope>NUCLEOTIDE SEQUENCE [LARGE SCALE GENOMIC DNA]</scope>
    <source>
        <strain evidence="5 6">NCTC10437</strain>
    </source>
</reference>
<dbReference type="SUPFAM" id="SSF46689">
    <property type="entry name" value="Homeodomain-like"/>
    <property type="match status" value="2"/>
</dbReference>
<dbReference type="AlphaFoldDB" id="A0A3S4VU41"/>
<dbReference type="InterPro" id="IPR009594">
    <property type="entry name" value="Tscrpt_reg_HTH_AraC_N"/>
</dbReference>
<accession>A0A3S4VU41</accession>
<dbReference type="Pfam" id="PF12833">
    <property type="entry name" value="HTH_18"/>
    <property type="match status" value="1"/>
</dbReference>
<evidence type="ECO:0000313" key="6">
    <source>
        <dbReference type="Proteomes" id="UP000279306"/>
    </source>
</evidence>
<dbReference type="Proteomes" id="UP000279306">
    <property type="component" value="Chromosome"/>
</dbReference>
<evidence type="ECO:0000259" key="4">
    <source>
        <dbReference type="PROSITE" id="PS01124"/>
    </source>
</evidence>
<dbReference type="Pfam" id="PF06719">
    <property type="entry name" value="AraC_N"/>
    <property type="match status" value="1"/>
</dbReference>
<dbReference type="SMART" id="SM00342">
    <property type="entry name" value="HTH_ARAC"/>
    <property type="match status" value="1"/>
</dbReference>
<dbReference type="InterPro" id="IPR009057">
    <property type="entry name" value="Homeodomain-like_sf"/>
</dbReference>
<dbReference type="KEGG" id="mauu:NCTC10437_05647"/>
<evidence type="ECO:0000256" key="3">
    <source>
        <dbReference type="ARBA" id="ARBA00023163"/>
    </source>
</evidence>